<dbReference type="PROSITE" id="PS50830">
    <property type="entry name" value="TNASE_3"/>
    <property type="match status" value="1"/>
</dbReference>
<evidence type="ECO:0000313" key="3">
    <source>
        <dbReference type="EMBL" id="MCY0092800.1"/>
    </source>
</evidence>
<dbReference type="EMBL" id="JAOVZQ010000001">
    <property type="protein sequence ID" value="MCY0092800.1"/>
    <property type="molecule type" value="Genomic_DNA"/>
</dbReference>
<accession>A0ABT3YA87</accession>
<dbReference type="RefSeq" id="WP_267610771.1">
    <property type="nucleotide sequence ID" value="NZ_JAOVZQ010000001.1"/>
</dbReference>
<feature type="signal peptide" evidence="1">
    <location>
        <begin position="1"/>
        <end position="24"/>
    </location>
</feature>
<keyword evidence="1" id="KW-0732">Signal</keyword>
<organism evidence="3 4">
    <name type="scientific">Hoeflea ulvae</name>
    <dbReference type="NCBI Taxonomy" id="2983764"/>
    <lineage>
        <taxon>Bacteria</taxon>
        <taxon>Pseudomonadati</taxon>
        <taxon>Pseudomonadota</taxon>
        <taxon>Alphaproteobacteria</taxon>
        <taxon>Hyphomicrobiales</taxon>
        <taxon>Rhizobiaceae</taxon>
        <taxon>Hoeflea</taxon>
    </lineage>
</organism>
<proteinExistence type="predicted"/>
<gene>
    <name evidence="3" type="ORF">OEG82_01915</name>
</gene>
<dbReference type="Gene3D" id="2.40.50.90">
    <property type="match status" value="1"/>
</dbReference>
<dbReference type="SMART" id="SM00318">
    <property type="entry name" value="SNc"/>
    <property type="match status" value="1"/>
</dbReference>
<evidence type="ECO:0000256" key="1">
    <source>
        <dbReference type="SAM" id="SignalP"/>
    </source>
</evidence>
<protein>
    <submittedName>
        <fullName evidence="3">Thermonuclease family protein</fullName>
    </submittedName>
</protein>
<comment type="caution">
    <text evidence="3">The sequence shown here is derived from an EMBL/GenBank/DDBJ whole genome shotgun (WGS) entry which is preliminary data.</text>
</comment>
<dbReference type="InterPro" id="IPR016071">
    <property type="entry name" value="Staphylococal_nuclease_OB-fold"/>
</dbReference>
<dbReference type="SUPFAM" id="SSF50199">
    <property type="entry name" value="Staphylococcal nuclease"/>
    <property type="match status" value="1"/>
</dbReference>
<evidence type="ECO:0000259" key="2">
    <source>
        <dbReference type="PROSITE" id="PS50830"/>
    </source>
</evidence>
<evidence type="ECO:0000313" key="4">
    <source>
        <dbReference type="Proteomes" id="UP001081283"/>
    </source>
</evidence>
<feature type="domain" description="TNase-like" evidence="2">
    <location>
        <begin position="37"/>
        <end position="159"/>
    </location>
</feature>
<sequence length="159" mass="16924">MRFPFSIPCAVVAFLGLALAVSGAAEEADTKWRSIPGPVLAQVIRVIDGDTLEVDAHPWPGHAVRVSVRLRGIDTPERRSSCSAERLAADHARRELARLVAGVSSVELINVSGGKYYGRVLADLRAGSRDIAAAMLESGLARPYHGGKRHKALCGAFGN</sequence>
<reference evidence="3" key="1">
    <citation type="submission" date="2022-10" db="EMBL/GenBank/DDBJ databases">
        <title>Hoeflea sp. J2-29, isolated from marine algae.</title>
        <authorList>
            <person name="Kristyanto S."/>
            <person name="Kim J.M."/>
            <person name="Jeon C.O."/>
        </authorList>
    </citation>
    <scope>NUCLEOTIDE SEQUENCE</scope>
    <source>
        <strain evidence="3">J2-29</strain>
    </source>
</reference>
<dbReference type="Pfam" id="PF00565">
    <property type="entry name" value="SNase"/>
    <property type="match status" value="1"/>
</dbReference>
<keyword evidence="4" id="KW-1185">Reference proteome</keyword>
<dbReference type="Proteomes" id="UP001081283">
    <property type="component" value="Unassembled WGS sequence"/>
</dbReference>
<dbReference type="InterPro" id="IPR035437">
    <property type="entry name" value="SNase_OB-fold_sf"/>
</dbReference>
<feature type="chain" id="PRO_5046703932" evidence="1">
    <location>
        <begin position="25"/>
        <end position="159"/>
    </location>
</feature>
<name>A0ABT3YA87_9HYPH</name>